<feature type="transmembrane region" description="Helical" evidence="15">
    <location>
        <begin position="468"/>
        <end position="488"/>
    </location>
</feature>
<sequence length="629" mass="68317">MNTMFRQPFGRLALVGVPNCGKTALFNALTGSRQRVGNYAGVTVEHKTGTAVTPGGHRFTVIDLPGTYSLRARSPDEEITRDVILGQQAEEARPDLLLAVADATNLRSAIRLVMEIKRTGQPMMLVLNMIDIARYRGIEIDFGRLAADLGMPVVSASAVRRGGMDRLWAALDQVAEGQAPAATENRWTVPGVADLRAAQREADALIARSVRHPPKPDTLTTRIDSVLLHPVAGLLILLALLFLMFQAVFSWAQPFMDLIETGFGLLGAGISDLLGPGLLQSFIVDGAIAGVGSVVVFLPQILVLFLFILLLEDLGYMARAAFLMDRIMGEAGLHGRAFIPLLSSFACAIPGIMATRVIDNRRDRLTTILVAPLMTCSARIPVYTLIIAAFIPERQVLGLFNLQGLVMFWLYAAGIVSALGASFVAKYVFWPNEPTPPFMLELPDYKLPRARSVLFDLMMRAKMFLRRAGTTIFTMSVLIWVLASFPAAPEGASEPAIYYSFAATIGRFIEPVLAPIGFNWQISVALVPGMAAREVAVAALGTVYAIEGAGESTQQVAQALAANWSLPTALSFLVWYIFAPQCMSTLAVIRRETGAAKWAWITFGYMLALAYVASFITYHLALVFLPSFG</sequence>
<reference evidence="17 18" key="1">
    <citation type="submission" date="2020-08" db="EMBL/GenBank/DDBJ databases">
        <title>Genomic Encyclopedia of Type Strains, Phase IV (KMG-IV): sequencing the most valuable type-strain genomes for metagenomic binning, comparative biology and taxonomic classification.</title>
        <authorList>
            <person name="Goeker M."/>
        </authorList>
    </citation>
    <scope>NUCLEOTIDE SEQUENCE [LARGE SCALE GENOMIC DNA]</scope>
    <source>
        <strain evidence="17 18">DSM 26385</strain>
    </source>
</reference>
<dbReference type="InterPro" id="IPR006073">
    <property type="entry name" value="GTP-bd"/>
</dbReference>
<feature type="domain" description="FeoB-type G" evidence="16">
    <location>
        <begin position="9"/>
        <end position="177"/>
    </location>
</feature>
<organism evidence="17 18">
    <name type="scientific">Allorhizobium borbori</name>
    <dbReference type="NCBI Taxonomy" id="485907"/>
    <lineage>
        <taxon>Bacteria</taxon>
        <taxon>Pseudomonadati</taxon>
        <taxon>Pseudomonadota</taxon>
        <taxon>Alphaproteobacteria</taxon>
        <taxon>Hyphomicrobiales</taxon>
        <taxon>Rhizobiaceae</taxon>
        <taxon>Rhizobium/Agrobacterium group</taxon>
        <taxon>Allorhizobium</taxon>
    </lineage>
</organism>
<evidence type="ECO:0000256" key="14">
    <source>
        <dbReference type="PIRSR" id="PIRSR603373-2"/>
    </source>
</evidence>
<evidence type="ECO:0000256" key="4">
    <source>
        <dbReference type="ARBA" id="ARBA00022496"/>
    </source>
</evidence>
<dbReference type="InterPro" id="IPR011640">
    <property type="entry name" value="Fe2_transport_prot_B_C"/>
</dbReference>
<dbReference type="GO" id="GO:0046872">
    <property type="term" value="F:metal ion binding"/>
    <property type="evidence" value="ECO:0007669"/>
    <property type="project" value="UniProtKB-KW"/>
</dbReference>
<dbReference type="RefSeq" id="WP_183789603.1">
    <property type="nucleotide sequence ID" value="NZ_JACIDU010000002.1"/>
</dbReference>
<protein>
    <recommendedName>
        <fullName evidence="12 15">Ferrous iron transport protein B</fullName>
    </recommendedName>
</protein>
<feature type="transmembrane region" description="Helical" evidence="15">
    <location>
        <begin position="258"/>
        <end position="275"/>
    </location>
</feature>
<dbReference type="InterPro" id="IPR003373">
    <property type="entry name" value="Fe2_transport_prot-B"/>
</dbReference>
<keyword evidence="2 15" id="KW-0813">Transport</keyword>
<feature type="transmembrane region" description="Helical" evidence="15">
    <location>
        <begin position="601"/>
        <end position="625"/>
    </location>
</feature>
<gene>
    <name evidence="17" type="ORF">GGQ66_000788</name>
</gene>
<dbReference type="PANTHER" id="PTHR43185">
    <property type="entry name" value="FERROUS IRON TRANSPORT PROTEIN B"/>
    <property type="match status" value="1"/>
</dbReference>
<dbReference type="InterPro" id="IPR011642">
    <property type="entry name" value="Gate_dom"/>
</dbReference>
<feature type="binding site" evidence="14">
    <location>
        <position position="28"/>
    </location>
    <ligand>
        <name>Mg(2+)</name>
        <dbReference type="ChEBI" id="CHEBI:18420"/>
        <label>2</label>
    </ligand>
</feature>
<evidence type="ECO:0000256" key="1">
    <source>
        <dbReference type="ARBA" id="ARBA00004651"/>
    </source>
</evidence>
<dbReference type="CDD" id="cd01879">
    <property type="entry name" value="FeoB"/>
    <property type="match status" value="1"/>
</dbReference>
<dbReference type="PROSITE" id="PS51711">
    <property type="entry name" value="G_FEOB"/>
    <property type="match status" value="1"/>
</dbReference>
<feature type="transmembrane region" description="Helical" evidence="15">
    <location>
        <begin position="287"/>
        <end position="311"/>
    </location>
</feature>
<evidence type="ECO:0000313" key="17">
    <source>
        <dbReference type="EMBL" id="MBB4102260.1"/>
    </source>
</evidence>
<name>A0A7W6K194_9HYPH</name>
<keyword evidence="3" id="KW-1003">Cell membrane</keyword>
<dbReference type="AlphaFoldDB" id="A0A7W6K194"/>
<dbReference type="GO" id="GO:0015093">
    <property type="term" value="F:ferrous iron transmembrane transporter activity"/>
    <property type="evidence" value="ECO:0007669"/>
    <property type="project" value="UniProtKB-UniRule"/>
</dbReference>
<evidence type="ECO:0000256" key="9">
    <source>
        <dbReference type="ARBA" id="ARBA00023065"/>
    </source>
</evidence>
<evidence type="ECO:0000256" key="6">
    <source>
        <dbReference type="ARBA" id="ARBA00022741"/>
    </source>
</evidence>
<keyword evidence="9" id="KW-0406">Ion transport</keyword>
<keyword evidence="14" id="KW-0460">Magnesium</keyword>
<comment type="similarity">
    <text evidence="15">Belongs to the TRAFAC class TrmE-Era-EngA-EngB-Septin-like GTPase superfamily. FeoB GTPase (TC 9.A.8) family.</text>
</comment>
<keyword evidence="4 15" id="KW-0410">Iron transport</keyword>
<evidence type="ECO:0000256" key="7">
    <source>
        <dbReference type="ARBA" id="ARBA00022989"/>
    </source>
</evidence>
<dbReference type="Gene3D" id="3.40.50.300">
    <property type="entry name" value="P-loop containing nucleotide triphosphate hydrolases"/>
    <property type="match status" value="1"/>
</dbReference>
<keyword evidence="7 15" id="KW-1133">Transmembrane helix</keyword>
<feature type="binding site" evidence="13">
    <location>
        <begin position="41"/>
        <end position="45"/>
    </location>
    <ligand>
        <name>GTP</name>
        <dbReference type="ChEBI" id="CHEBI:37565"/>
        <label>1</label>
    </ligand>
</feature>
<feature type="binding site" evidence="13">
    <location>
        <begin position="16"/>
        <end position="23"/>
    </location>
    <ligand>
        <name>GTP</name>
        <dbReference type="ChEBI" id="CHEBI:37565"/>
        <label>1</label>
    </ligand>
</feature>
<dbReference type="Proteomes" id="UP000584824">
    <property type="component" value="Unassembled WGS sequence"/>
</dbReference>
<dbReference type="Pfam" id="PF02421">
    <property type="entry name" value="FeoB_N"/>
    <property type="match status" value="1"/>
</dbReference>
<feature type="binding site" evidence="14">
    <location>
        <position position="30"/>
    </location>
    <ligand>
        <name>Mg(2+)</name>
        <dbReference type="ChEBI" id="CHEBI:18420"/>
        <label>2</label>
    </ligand>
</feature>
<feature type="binding site" evidence="13">
    <location>
        <begin position="128"/>
        <end position="131"/>
    </location>
    <ligand>
        <name>GTP</name>
        <dbReference type="ChEBI" id="CHEBI:37565"/>
        <label>1</label>
    </ligand>
</feature>
<dbReference type="EMBL" id="JACIDU010000002">
    <property type="protein sequence ID" value="MBB4102260.1"/>
    <property type="molecule type" value="Genomic_DNA"/>
</dbReference>
<comment type="function">
    <text evidence="15">Probable transporter of a GTP-driven Fe(2+) uptake system.</text>
</comment>
<dbReference type="GO" id="GO:0005525">
    <property type="term" value="F:GTP binding"/>
    <property type="evidence" value="ECO:0007669"/>
    <property type="project" value="UniProtKB-KW"/>
</dbReference>
<evidence type="ECO:0000259" key="16">
    <source>
        <dbReference type="PROSITE" id="PS51711"/>
    </source>
</evidence>
<evidence type="ECO:0000256" key="10">
    <source>
        <dbReference type="ARBA" id="ARBA00023134"/>
    </source>
</evidence>
<evidence type="ECO:0000313" key="18">
    <source>
        <dbReference type="Proteomes" id="UP000584824"/>
    </source>
</evidence>
<keyword evidence="10 13" id="KW-0342">GTP-binding</keyword>
<dbReference type="Pfam" id="PF07670">
    <property type="entry name" value="Gate"/>
    <property type="match status" value="2"/>
</dbReference>
<dbReference type="InterPro" id="IPR050860">
    <property type="entry name" value="FeoB_GTPase"/>
</dbReference>
<dbReference type="PRINTS" id="PR00326">
    <property type="entry name" value="GTP1OBG"/>
</dbReference>
<evidence type="ECO:0000256" key="3">
    <source>
        <dbReference type="ARBA" id="ARBA00022475"/>
    </source>
</evidence>
<evidence type="ECO:0000256" key="8">
    <source>
        <dbReference type="ARBA" id="ARBA00023004"/>
    </source>
</evidence>
<proteinExistence type="inferred from homology"/>
<keyword evidence="6 13" id="KW-0547">Nucleotide-binding</keyword>
<keyword evidence="14" id="KW-0479">Metal-binding</keyword>
<dbReference type="Pfam" id="PF07664">
    <property type="entry name" value="FeoB_C"/>
    <property type="match status" value="1"/>
</dbReference>
<dbReference type="InterPro" id="IPR030389">
    <property type="entry name" value="G_FEOB_dom"/>
</dbReference>
<feature type="transmembrane region" description="Helical" evidence="15">
    <location>
        <begin position="231"/>
        <end position="252"/>
    </location>
</feature>
<keyword evidence="5 15" id="KW-0812">Transmembrane</keyword>
<keyword evidence="8 15" id="KW-0408">Iron</keyword>
<feature type="transmembrane region" description="Helical" evidence="15">
    <location>
        <begin position="365"/>
        <end position="391"/>
    </location>
</feature>
<accession>A0A7W6K194</accession>
<feature type="transmembrane region" description="Helical" evidence="15">
    <location>
        <begin position="406"/>
        <end position="429"/>
    </location>
</feature>
<dbReference type="SUPFAM" id="SSF52540">
    <property type="entry name" value="P-loop containing nucleoside triphosphate hydrolases"/>
    <property type="match status" value="1"/>
</dbReference>
<feature type="binding site" evidence="14">
    <location>
        <position position="27"/>
    </location>
    <ligand>
        <name>Mg(2+)</name>
        <dbReference type="ChEBI" id="CHEBI:18420"/>
        <label>2</label>
    </ligand>
</feature>
<evidence type="ECO:0000256" key="13">
    <source>
        <dbReference type="PIRSR" id="PIRSR603373-1"/>
    </source>
</evidence>
<feature type="binding site" evidence="13">
    <location>
        <begin position="63"/>
        <end position="66"/>
    </location>
    <ligand>
        <name>GTP</name>
        <dbReference type="ChEBI" id="CHEBI:37565"/>
        <label>1</label>
    </ligand>
</feature>
<comment type="subcellular location">
    <subcellularLocation>
        <location evidence="15">Cell inner membrane</location>
        <topology evidence="15">Multi-pass membrane protein</topology>
    </subcellularLocation>
    <subcellularLocation>
        <location evidence="1">Cell membrane</location>
        <topology evidence="1">Multi-pass membrane protein</topology>
    </subcellularLocation>
</comment>
<dbReference type="PANTHER" id="PTHR43185:SF1">
    <property type="entry name" value="FE(2+) TRANSPORTER FEOB"/>
    <property type="match status" value="1"/>
</dbReference>
<keyword evidence="11 15" id="KW-0472">Membrane</keyword>
<evidence type="ECO:0000256" key="15">
    <source>
        <dbReference type="RuleBase" id="RU362098"/>
    </source>
</evidence>
<feature type="binding site" evidence="14">
    <location>
        <position position="31"/>
    </location>
    <ligand>
        <name>Mg(2+)</name>
        <dbReference type="ChEBI" id="CHEBI:18420"/>
        <label>2</label>
    </ligand>
</feature>
<evidence type="ECO:0000256" key="5">
    <source>
        <dbReference type="ARBA" id="ARBA00022692"/>
    </source>
</evidence>
<evidence type="ECO:0000256" key="11">
    <source>
        <dbReference type="ARBA" id="ARBA00023136"/>
    </source>
</evidence>
<dbReference type="NCBIfam" id="TIGR00437">
    <property type="entry name" value="feoB"/>
    <property type="match status" value="1"/>
</dbReference>
<keyword evidence="18" id="KW-1185">Reference proteome</keyword>
<comment type="caution">
    <text evidence="17">The sequence shown here is derived from an EMBL/GenBank/DDBJ whole genome shotgun (WGS) entry which is preliminary data.</text>
</comment>
<feature type="transmembrane region" description="Helical" evidence="15">
    <location>
        <begin position="331"/>
        <end position="353"/>
    </location>
</feature>
<dbReference type="GO" id="GO:0005886">
    <property type="term" value="C:plasma membrane"/>
    <property type="evidence" value="ECO:0007669"/>
    <property type="project" value="UniProtKB-SubCell"/>
</dbReference>
<dbReference type="InterPro" id="IPR027417">
    <property type="entry name" value="P-loop_NTPase"/>
</dbReference>
<evidence type="ECO:0000256" key="12">
    <source>
        <dbReference type="NCBIfam" id="TIGR00437"/>
    </source>
</evidence>
<evidence type="ECO:0000256" key="2">
    <source>
        <dbReference type="ARBA" id="ARBA00022448"/>
    </source>
</evidence>